<reference evidence="2 3" key="1">
    <citation type="journal article" date="2021" name="Sci. Rep.">
        <title>The distribution of antibiotic resistance genes in chicken gut microbiota commensals.</title>
        <authorList>
            <person name="Juricova H."/>
            <person name="Matiasovicova J."/>
            <person name="Kubasova T."/>
            <person name="Cejkova D."/>
            <person name="Rychlik I."/>
        </authorList>
    </citation>
    <scope>NUCLEOTIDE SEQUENCE [LARGE SCALE GENOMIC DNA]</scope>
    <source>
        <strain evidence="2 3">An810</strain>
    </source>
</reference>
<accession>A0ABS2EN66</accession>
<dbReference type="Proteomes" id="UP000776629">
    <property type="component" value="Unassembled WGS sequence"/>
</dbReference>
<comment type="caution">
    <text evidence="2">The sequence shown here is derived from an EMBL/GenBank/DDBJ whole genome shotgun (WGS) entry which is preliminary data.</text>
</comment>
<dbReference type="RefSeq" id="WP_204776339.1">
    <property type="nucleotide sequence ID" value="NZ_JACJJQ010000013.1"/>
</dbReference>
<dbReference type="InterPro" id="IPR003772">
    <property type="entry name" value="YceD"/>
</dbReference>
<evidence type="ECO:0000256" key="1">
    <source>
        <dbReference type="SAM" id="MobiDB-lite"/>
    </source>
</evidence>
<sequence>MEWTLSELRRFEDEPMHLQRTLDLKNAMKKRFPQQILAISPVQVDGFVTYDRGDATVAMQIKATVTVPSTRSLLPVELGLDFSFTESYTSDPAHLDRYDTENDLVFVLADGQTPIKFDEAVMENIIEQIPSRVLTPEEKAGASMPNGKDWDVKEEGSTDQEETNSVDPRLAKLKELFPDQDKED</sequence>
<protein>
    <submittedName>
        <fullName evidence="2">DUF177 domain-containing protein</fullName>
    </submittedName>
</protein>
<dbReference type="Pfam" id="PF02620">
    <property type="entry name" value="YceD"/>
    <property type="match status" value="1"/>
</dbReference>
<keyword evidence="3" id="KW-1185">Reference proteome</keyword>
<organism evidence="2 3">
    <name type="scientific">Limosilactobacillus alvi</name>
    <dbReference type="NCBI Taxonomy" id="990412"/>
    <lineage>
        <taxon>Bacteria</taxon>
        <taxon>Bacillati</taxon>
        <taxon>Bacillota</taxon>
        <taxon>Bacilli</taxon>
        <taxon>Lactobacillales</taxon>
        <taxon>Lactobacillaceae</taxon>
        <taxon>Limosilactobacillus</taxon>
    </lineage>
</organism>
<evidence type="ECO:0000313" key="2">
    <source>
        <dbReference type="EMBL" id="MBM6753953.1"/>
    </source>
</evidence>
<feature type="compositionally biased region" description="Basic and acidic residues" evidence="1">
    <location>
        <begin position="169"/>
        <end position="184"/>
    </location>
</feature>
<evidence type="ECO:0000313" key="3">
    <source>
        <dbReference type="Proteomes" id="UP000776629"/>
    </source>
</evidence>
<name>A0ABS2EN66_9LACO</name>
<dbReference type="EMBL" id="JACJJQ010000013">
    <property type="protein sequence ID" value="MBM6753953.1"/>
    <property type="molecule type" value="Genomic_DNA"/>
</dbReference>
<feature type="region of interest" description="Disordered" evidence="1">
    <location>
        <begin position="136"/>
        <end position="184"/>
    </location>
</feature>
<gene>
    <name evidence="2" type="ORF">H5993_04150</name>
</gene>
<proteinExistence type="predicted"/>